<dbReference type="OrthoDB" id="443318at2759"/>
<dbReference type="GO" id="GO:0006508">
    <property type="term" value="P:proteolysis"/>
    <property type="evidence" value="ECO:0007669"/>
    <property type="project" value="UniProtKB-KW"/>
</dbReference>
<keyword evidence="9" id="KW-1185">Reference proteome</keyword>
<reference evidence="8 9" key="1">
    <citation type="journal article" date="2016" name="PLoS Pathog.">
        <title>Biosynthesis of antibiotic leucinostatins in bio-control fungus Purpureocillium lilacinum and their inhibition on phytophthora revealed by genome mining.</title>
        <authorList>
            <person name="Wang G."/>
            <person name="Liu Z."/>
            <person name="Lin R."/>
            <person name="Li E."/>
            <person name="Mao Z."/>
            <person name="Ling J."/>
            <person name="Yang Y."/>
            <person name="Yin W.B."/>
            <person name="Xie B."/>
        </authorList>
    </citation>
    <scope>NUCLEOTIDE SEQUENCE [LARGE SCALE GENOMIC DNA]</scope>
    <source>
        <strain evidence="8">170</strain>
    </source>
</reference>
<evidence type="ECO:0000313" key="9">
    <source>
        <dbReference type="Proteomes" id="UP000078397"/>
    </source>
</evidence>
<evidence type="ECO:0000256" key="6">
    <source>
        <dbReference type="RuleBase" id="RU361156"/>
    </source>
</evidence>
<evidence type="ECO:0000256" key="5">
    <source>
        <dbReference type="ARBA" id="ARBA00023180"/>
    </source>
</evidence>
<dbReference type="InterPro" id="IPR001563">
    <property type="entry name" value="Peptidase_S10"/>
</dbReference>
<dbReference type="STRING" id="1380566.A0A179G8Y4"/>
<evidence type="ECO:0000256" key="3">
    <source>
        <dbReference type="ARBA" id="ARBA00022670"/>
    </source>
</evidence>
<evidence type="ECO:0000256" key="2">
    <source>
        <dbReference type="ARBA" id="ARBA00022645"/>
    </source>
</evidence>
<dbReference type="InterPro" id="IPR018202">
    <property type="entry name" value="Ser_caboxypep_ser_AS"/>
</dbReference>
<protein>
    <recommendedName>
        <fullName evidence="6">Carboxypeptidase</fullName>
        <ecNumber evidence="6">3.4.16.-</ecNumber>
    </recommendedName>
</protein>
<feature type="chain" id="PRO_5007950210" description="Carboxypeptidase" evidence="6">
    <location>
        <begin position="19"/>
        <end position="574"/>
    </location>
</feature>
<feature type="signal peptide" evidence="6">
    <location>
        <begin position="1"/>
        <end position="18"/>
    </location>
</feature>
<organism evidence="8 9">
    <name type="scientific">Pochonia chlamydosporia 170</name>
    <dbReference type="NCBI Taxonomy" id="1380566"/>
    <lineage>
        <taxon>Eukaryota</taxon>
        <taxon>Fungi</taxon>
        <taxon>Dikarya</taxon>
        <taxon>Ascomycota</taxon>
        <taxon>Pezizomycotina</taxon>
        <taxon>Sordariomycetes</taxon>
        <taxon>Hypocreomycetidae</taxon>
        <taxon>Hypocreales</taxon>
        <taxon>Clavicipitaceae</taxon>
        <taxon>Pochonia</taxon>
    </lineage>
</organism>
<comment type="caution">
    <text evidence="8">The sequence shown here is derived from an EMBL/GenBank/DDBJ whole genome shotgun (WGS) entry which is preliminary data.</text>
</comment>
<dbReference type="PROSITE" id="PS00131">
    <property type="entry name" value="CARBOXYPEPT_SER_SER"/>
    <property type="match status" value="1"/>
</dbReference>
<keyword evidence="3 6" id="KW-0645">Protease</keyword>
<evidence type="ECO:0000256" key="1">
    <source>
        <dbReference type="ARBA" id="ARBA00009431"/>
    </source>
</evidence>
<dbReference type="EC" id="3.4.16.-" evidence="6"/>
<dbReference type="KEGG" id="pchm:VFPPC_01485"/>
<feature type="compositionally biased region" description="Low complexity" evidence="7">
    <location>
        <begin position="49"/>
        <end position="63"/>
    </location>
</feature>
<sequence length="574" mass="63806">MKYHRLLSLMAFWGVSKALQENPQALRLLETLHGPANHSSQSFEHSYMPKRASPAPSKKSSSRFLTKASSKYAVKGTRIPNVDFDIGESYAGLMPIDKKKTLQNTLYFWFFPVATKEFKEKKEIVIWLNGGPGCSSLLGLAQENGPFLWQPGMAKPRKNSWAFNLLTNVVWVEQPVTTGFSKGTVSISDEDELARQFNGFWNNFVDTFGMQDYDIYIAAESYGGMYGPYIARYFLEADIYDFKGLLIYDGLMFNRHIQSNVVAGSFMEMHRELFPFDDNTRQRLHDIADKCNFTSYEKDYLQYPPSGPAPSEPPGLNRPGPGGMWSGSRPCGNFFRTMVKEVTKLNPCLNIYNVLDKCPSPSDAIMASKSWFNRKDVKRAIHAPLEVEWKPCRPVVFKGEGDDNSRPSGEEVLPYVIEKTENVILAHGAMDFILPANGVLLGIQNMTWGGKMGFQTAPRDPFFVPSYETDSCDAGSSCSGDSYLYGTETPSGTGIVGTTHHERGLTFVVTQLAGHMGPGDSPAGAFRHLEKLTGRVDSLSSKAPFTLPEIRHIEQTASELAQGTVPIPCFGQGC</sequence>
<gene>
    <name evidence="8" type="ORF">VFPPC_01485</name>
</gene>
<dbReference type="AlphaFoldDB" id="A0A179G8Y4"/>
<dbReference type="Gene3D" id="3.40.50.1820">
    <property type="entry name" value="alpha/beta hydrolase"/>
    <property type="match status" value="1"/>
</dbReference>
<dbReference type="InterPro" id="IPR029058">
    <property type="entry name" value="AB_hydrolase_fold"/>
</dbReference>
<keyword evidence="6" id="KW-0732">Signal</keyword>
<dbReference type="Proteomes" id="UP000078397">
    <property type="component" value="Unassembled WGS sequence"/>
</dbReference>
<dbReference type="GO" id="GO:0004185">
    <property type="term" value="F:serine-type carboxypeptidase activity"/>
    <property type="evidence" value="ECO:0007669"/>
    <property type="project" value="UniProtKB-UniRule"/>
</dbReference>
<dbReference type="PRINTS" id="PR00724">
    <property type="entry name" value="CRBOXYPTASEC"/>
</dbReference>
<keyword evidence="2 6" id="KW-0121">Carboxypeptidase</keyword>
<dbReference type="PANTHER" id="PTHR11802">
    <property type="entry name" value="SERINE PROTEASE FAMILY S10 SERINE CARBOXYPEPTIDASE"/>
    <property type="match status" value="1"/>
</dbReference>
<dbReference type="PANTHER" id="PTHR11802:SF479">
    <property type="entry name" value="CARBOXYPEPTIDASE"/>
    <property type="match status" value="1"/>
</dbReference>
<name>A0A179G8Y4_METCM</name>
<feature type="region of interest" description="Disordered" evidence="7">
    <location>
        <begin position="37"/>
        <end position="63"/>
    </location>
</feature>
<dbReference type="RefSeq" id="XP_018149964.1">
    <property type="nucleotide sequence ID" value="XM_018281312.1"/>
</dbReference>
<accession>A0A179G8Y4</accession>
<evidence type="ECO:0000256" key="4">
    <source>
        <dbReference type="ARBA" id="ARBA00022801"/>
    </source>
</evidence>
<dbReference type="SUPFAM" id="SSF53474">
    <property type="entry name" value="alpha/beta-Hydrolases"/>
    <property type="match status" value="1"/>
</dbReference>
<evidence type="ECO:0000313" key="8">
    <source>
        <dbReference type="EMBL" id="OAQ73881.1"/>
    </source>
</evidence>
<evidence type="ECO:0000256" key="7">
    <source>
        <dbReference type="SAM" id="MobiDB-lite"/>
    </source>
</evidence>
<dbReference type="EMBL" id="LSBJ02000001">
    <property type="protein sequence ID" value="OAQ73881.1"/>
    <property type="molecule type" value="Genomic_DNA"/>
</dbReference>
<proteinExistence type="inferred from homology"/>
<dbReference type="Pfam" id="PF00450">
    <property type="entry name" value="Peptidase_S10"/>
    <property type="match status" value="1"/>
</dbReference>
<dbReference type="GeneID" id="28845306"/>
<keyword evidence="5" id="KW-0325">Glycoprotein</keyword>
<comment type="similarity">
    <text evidence="1 6">Belongs to the peptidase S10 family.</text>
</comment>
<keyword evidence="4 6" id="KW-0378">Hydrolase</keyword>